<organism evidence="1 2">
    <name type="scientific">Rhabditophanes sp. KR3021</name>
    <dbReference type="NCBI Taxonomy" id="114890"/>
    <lineage>
        <taxon>Eukaryota</taxon>
        <taxon>Metazoa</taxon>
        <taxon>Ecdysozoa</taxon>
        <taxon>Nematoda</taxon>
        <taxon>Chromadorea</taxon>
        <taxon>Rhabditida</taxon>
        <taxon>Tylenchina</taxon>
        <taxon>Panagrolaimomorpha</taxon>
        <taxon>Strongyloidoidea</taxon>
        <taxon>Alloionematidae</taxon>
        <taxon>Rhabditophanes</taxon>
    </lineage>
</organism>
<protein>
    <submittedName>
        <fullName evidence="2">G_PROTEIN_RECEP_F1_2 domain-containing protein</fullName>
    </submittedName>
</protein>
<dbReference type="Proteomes" id="UP000095286">
    <property type="component" value="Unplaced"/>
</dbReference>
<proteinExistence type="predicted"/>
<dbReference type="WBParaSite" id="RSKR_0001038550.1">
    <property type="protein sequence ID" value="RSKR_0001038550.1"/>
    <property type="gene ID" value="RSKR_0001038550"/>
</dbReference>
<sequence>MPFVANFNFYGSIFVFVLSVLSNVLALSFYKHYEIHGNGYLMMLFFQCLYDLGFAVFSIYFRIDEIIVGYHSFYRYLQSTNKVKLTQKHFILGIFLAMSVPFILGFDLWLSYDYSVTPNIVWTLDQQSNYVDPTMAEHSVSVSCPMDKPIFLIAIGGFFVYLDCNYIFITVIFFKYRQYFQKFSNQMTPGTRKVHSEFTRILFFQAFTPLILTSGPVLFYLLSILLHWGWRDGDVVPTEDLNSSVSNIQLFLN</sequence>
<evidence type="ECO:0000313" key="2">
    <source>
        <dbReference type="WBParaSite" id="RSKR_0001038550.1"/>
    </source>
</evidence>
<reference evidence="2" key="1">
    <citation type="submission" date="2016-11" db="UniProtKB">
        <authorList>
            <consortium name="WormBaseParasite"/>
        </authorList>
    </citation>
    <scope>IDENTIFICATION</scope>
    <source>
        <strain evidence="2">KR3021</strain>
    </source>
</reference>
<accession>A0AC35UEC2</accession>
<name>A0AC35UEC2_9BILA</name>
<evidence type="ECO:0000313" key="1">
    <source>
        <dbReference type="Proteomes" id="UP000095286"/>
    </source>
</evidence>